<dbReference type="PROSITE" id="PS00216">
    <property type="entry name" value="SUGAR_TRANSPORT_1"/>
    <property type="match status" value="1"/>
</dbReference>
<keyword evidence="9" id="KW-1185">Reference proteome</keyword>
<feature type="transmembrane region" description="Helical" evidence="6">
    <location>
        <begin position="338"/>
        <end position="360"/>
    </location>
</feature>
<dbReference type="InterPro" id="IPR052714">
    <property type="entry name" value="MFS_Exporter"/>
</dbReference>
<dbReference type="InterPro" id="IPR005829">
    <property type="entry name" value="Sugar_transporter_CS"/>
</dbReference>
<dbReference type="Proteomes" id="UP000292886">
    <property type="component" value="Chromosome"/>
</dbReference>
<feature type="domain" description="Major facilitator superfamily (MFS) profile" evidence="7">
    <location>
        <begin position="16"/>
        <end position="395"/>
    </location>
</feature>
<sequence>MSNAEPEPITKIFNKGFISITLVNFVVYFVYFLLMAIIAVIAHQQLHASFGQSGLASGIFVVGTLAARLIMGQQLELLGRKAVLRYGALFYLVTTIAYLFIPNIGVMYIVRLLNGFAYGMTSTATNAIVTAYIPENQKGKGINYYGLSTALAAALGPFMGMILLNYTTFKTIIIMSIIMIAVVAVSAFVLHVDDIKLTAEKRTALKKITFSAFVETKVIFISFIGFLIGFAFSSVLSFLSSYAAQLNLLAISSFFFIVYAGVIAISRPISGTIFDTKGENAVMYPTYFALTIGLIMLSYTTTGWMLLLSGAFIGLGYGTFLSNGQAIALKLSPSVERIGVSLSTYFIGVDLGLGVGPFILGQLHNGMSFSKLYLSAAIIPMVAMVLYFFFYKPKHVGHSVHVMDQDGAGNNI</sequence>
<proteinExistence type="predicted"/>
<dbReference type="CDD" id="cd17489">
    <property type="entry name" value="MFS_YfcJ_like"/>
    <property type="match status" value="1"/>
</dbReference>
<protein>
    <submittedName>
        <fullName evidence="8">MFS transporter</fullName>
    </submittedName>
</protein>
<feature type="transmembrane region" description="Helical" evidence="6">
    <location>
        <begin position="372"/>
        <end position="391"/>
    </location>
</feature>
<organism evidence="8 9">
    <name type="scientific">Periweissella cryptocerci</name>
    <dbReference type="NCBI Taxonomy" id="2506420"/>
    <lineage>
        <taxon>Bacteria</taxon>
        <taxon>Bacillati</taxon>
        <taxon>Bacillota</taxon>
        <taxon>Bacilli</taxon>
        <taxon>Lactobacillales</taxon>
        <taxon>Lactobacillaceae</taxon>
        <taxon>Periweissella</taxon>
    </lineage>
</organism>
<dbReference type="InterPro" id="IPR011701">
    <property type="entry name" value="MFS"/>
</dbReference>
<dbReference type="KEGG" id="wei:EQG49_07515"/>
<keyword evidence="3 6" id="KW-0812">Transmembrane</keyword>
<evidence type="ECO:0000256" key="2">
    <source>
        <dbReference type="ARBA" id="ARBA00022448"/>
    </source>
</evidence>
<dbReference type="PANTHER" id="PTHR23531:SF1">
    <property type="entry name" value="QUINOLENE RESISTANCE PROTEIN NORA"/>
    <property type="match status" value="1"/>
</dbReference>
<feature type="transmembrane region" description="Helical" evidence="6">
    <location>
        <begin position="54"/>
        <end position="71"/>
    </location>
</feature>
<dbReference type="InterPro" id="IPR036259">
    <property type="entry name" value="MFS_trans_sf"/>
</dbReference>
<evidence type="ECO:0000256" key="1">
    <source>
        <dbReference type="ARBA" id="ARBA00004651"/>
    </source>
</evidence>
<dbReference type="RefSeq" id="WP_133363392.1">
    <property type="nucleotide sequence ID" value="NZ_CP037940.1"/>
</dbReference>
<dbReference type="PROSITE" id="PS50850">
    <property type="entry name" value="MFS"/>
    <property type="match status" value="1"/>
</dbReference>
<evidence type="ECO:0000259" key="7">
    <source>
        <dbReference type="PROSITE" id="PS50850"/>
    </source>
</evidence>
<name>A0A4V1AIQ4_9LACO</name>
<dbReference type="GO" id="GO:0022857">
    <property type="term" value="F:transmembrane transporter activity"/>
    <property type="evidence" value="ECO:0007669"/>
    <property type="project" value="InterPro"/>
</dbReference>
<dbReference type="OrthoDB" id="9814001at2"/>
<feature type="transmembrane region" description="Helical" evidence="6">
    <location>
        <begin position="305"/>
        <end position="326"/>
    </location>
</feature>
<feature type="transmembrane region" description="Helical" evidence="6">
    <location>
        <begin position="145"/>
        <end position="166"/>
    </location>
</feature>
<dbReference type="Gene3D" id="1.20.1250.20">
    <property type="entry name" value="MFS general substrate transporter like domains"/>
    <property type="match status" value="2"/>
</dbReference>
<comment type="subcellular location">
    <subcellularLocation>
        <location evidence="1">Cell membrane</location>
        <topology evidence="1">Multi-pass membrane protein</topology>
    </subcellularLocation>
</comment>
<evidence type="ECO:0000313" key="8">
    <source>
        <dbReference type="EMBL" id="QBO36315.1"/>
    </source>
</evidence>
<dbReference type="PANTHER" id="PTHR23531">
    <property type="entry name" value="QUINOLENE RESISTANCE PROTEIN NORA"/>
    <property type="match status" value="1"/>
</dbReference>
<evidence type="ECO:0000256" key="4">
    <source>
        <dbReference type="ARBA" id="ARBA00022989"/>
    </source>
</evidence>
<dbReference type="EMBL" id="CP037940">
    <property type="protein sequence ID" value="QBO36315.1"/>
    <property type="molecule type" value="Genomic_DNA"/>
</dbReference>
<evidence type="ECO:0000313" key="9">
    <source>
        <dbReference type="Proteomes" id="UP000292886"/>
    </source>
</evidence>
<dbReference type="GO" id="GO:0005886">
    <property type="term" value="C:plasma membrane"/>
    <property type="evidence" value="ECO:0007669"/>
    <property type="project" value="UniProtKB-SubCell"/>
</dbReference>
<dbReference type="SUPFAM" id="SSF103473">
    <property type="entry name" value="MFS general substrate transporter"/>
    <property type="match status" value="1"/>
</dbReference>
<keyword evidence="5 6" id="KW-0472">Membrane</keyword>
<dbReference type="Pfam" id="PF07690">
    <property type="entry name" value="MFS_1"/>
    <property type="match status" value="1"/>
</dbReference>
<reference evidence="9" key="1">
    <citation type="submission" date="2019-03" db="EMBL/GenBank/DDBJ databases">
        <title>Weissella sp. 26KH-42 Genome sequencing.</title>
        <authorList>
            <person name="Heo J."/>
            <person name="Kim S.-J."/>
            <person name="Kim J.-S."/>
            <person name="Hong S.-B."/>
            <person name="Kwon S.-W."/>
        </authorList>
    </citation>
    <scope>NUCLEOTIDE SEQUENCE [LARGE SCALE GENOMIC DNA]</scope>
    <source>
        <strain evidence="9">26KH-42</strain>
    </source>
</reference>
<evidence type="ECO:0000256" key="3">
    <source>
        <dbReference type="ARBA" id="ARBA00022692"/>
    </source>
</evidence>
<keyword evidence="4 6" id="KW-1133">Transmembrane helix</keyword>
<feature type="transmembrane region" description="Helical" evidence="6">
    <location>
        <begin position="83"/>
        <end position="110"/>
    </location>
</feature>
<gene>
    <name evidence="8" type="ORF">EQG49_07515</name>
</gene>
<feature type="transmembrane region" description="Helical" evidence="6">
    <location>
        <begin position="281"/>
        <end position="299"/>
    </location>
</feature>
<evidence type="ECO:0000256" key="6">
    <source>
        <dbReference type="SAM" id="Phobius"/>
    </source>
</evidence>
<dbReference type="AlphaFoldDB" id="A0A4V1AIQ4"/>
<feature type="transmembrane region" description="Helical" evidence="6">
    <location>
        <begin position="172"/>
        <end position="192"/>
    </location>
</feature>
<keyword evidence="2" id="KW-0813">Transport</keyword>
<feature type="transmembrane region" description="Helical" evidence="6">
    <location>
        <begin position="116"/>
        <end position="133"/>
    </location>
</feature>
<dbReference type="InterPro" id="IPR020846">
    <property type="entry name" value="MFS_dom"/>
</dbReference>
<evidence type="ECO:0000256" key="5">
    <source>
        <dbReference type="ARBA" id="ARBA00023136"/>
    </source>
</evidence>
<feature type="transmembrane region" description="Helical" evidence="6">
    <location>
        <begin position="21"/>
        <end position="42"/>
    </location>
</feature>
<feature type="transmembrane region" description="Helical" evidence="6">
    <location>
        <begin position="213"/>
        <end position="236"/>
    </location>
</feature>
<accession>A0A4V1AIQ4</accession>
<feature type="transmembrane region" description="Helical" evidence="6">
    <location>
        <begin position="248"/>
        <end position="269"/>
    </location>
</feature>